<dbReference type="Proteomes" id="UP000006001">
    <property type="component" value="Unassembled WGS sequence"/>
</dbReference>
<dbReference type="Pfam" id="PF04463">
    <property type="entry name" value="2-thiour_desulf"/>
    <property type="match status" value="1"/>
</dbReference>
<reference evidence="1" key="1">
    <citation type="submission" date="2009-10" db="EMBL/GenBank/DDBJ databases">
        <authorList>
            <person name="Weinstock G."/>
            <person name="Sodergren E."/>
            <person name="Clifton S."/>
            <person name="Fulton L."/>
            <person name="Fulton B."/>
            <person name="Courtney L."/>
            <person name="Fronick C."/>
            <person name="Harrison M."/>
            <person name="Strong C."/>
            <person name="Farmer C."/>
            <person name="Delahaunty K."/>
            <person name="Markovic C."/>
            <person name="Hall O."/>
            <person name="Minx P."/>
            <person name="Tomlinson C."/>
            <person name="Mitreva M."/>
            <person name="Nelson J."/>
            <person name="Hou S."/>
            <person name="Wollam A."/>
            <person name="Pepin K.H."/>
            <person name="Johnson M."/>
            <person name="Bhonagiri V."/>
            <person name="Nash W.E."/>
            <person name="Warren W."/>
            <person name="Chinwalla A."/>
            <person name="Mardis E.R."/>
            <person name="Wilson R.K."/>
        </authorList>
    </citation>
    <scope>NUCLEOTIDE SEQUENCE [LARGE SCALE GENOMIC DNA]</scope>
    <source>
        <strain evidence="1">ATCC 700122</strain>
    </source>
</reference>
<accession>D0WGD4</accession>
<evidence type="ECO:0000313" key="1">
    <source>
        <dbReference type="EMBL" id="EEZ61547.1"/>
    </source>
</evidence>
<keyword evidence="2" id="KW-1185">Reference proteome</keyword>
<dbReference type="HOGENOM" id="CLU_076318_1_1_11"/>
<sequence>MGEPCTYRGGHHRLDCLAQLEAAFDLVPFCPETAGGLPVPRDPAEISGGRVMSCAGEDVTDAFVRGAGSCLAYALDAGCTHALLKGKSPSCGCGSVYDGTFSGRLVAGDGITAALFKKAGIEVFPDTKARMLIEAASTARG</sequence>
<gene>
    <name evidence="1" type="ORF">HMPREF0762_00885</name>
</gene>
<comment type="caution">
    <text evidence="1">The sequence shown here is derived from an EMBL/GenBank/DDBJ whole genome shotgun (WGS) entry which is preliminary data.</text>
</comment>
<protein>
    <submittedName>
        <fullName evidence="1">Uncharacterized protein</fullName>
    </submittedName>
</protein>
<dbReference type="eggNOG" id="COG1683">
    <property type="taxonomic scope" value="Bacteria"/>
</dbReference>
<dbReference type="EMBL" id="ACUX02000006">
    <property type="protein sequence ID" value="EEZ61547.1"/>
    <property type="molecule type" value="Genomic_DNA"/>
</dbReference>
<organism evidence="1 2">
    <name type="scientific">Slackia exigua (strain ATCC 700122 / DSM 15923 / CIP 105133 / JCM 11022 / KCTC 5966 / S-7)</name>
    <dbReference type="NCBI Taxonomy" id="649764"/>
    <lineage>
        <taxon>Bacteria</taxon>
        <taxon>Bacillati</taxon>
        <taxon>Actinomycetota</taxon>
        <taxon>Coriobacteriia</taxon>
        <taxon>Eggerthellales</taxon>
        <taxon>Eggerthellaceae</taxon>
        <taxon>Slackia</taxon>
    </lineage>
</organism>
<dbReference type="InterPro" id="IPR007553">
    <property type="entry name" value="2-thiour_desulf"/>
</dbReference>
<name>D0WGD4_SLAES</name>
<dbReference type="PANTHER" id="PTHR30087:SF1">
    <property type="entry name" value="HYPOTHETICAL CYTOSOLIC PROTEIN"/>
    <property type="match status" value="1"/>
</dbReference>
<dbReference type="PANTHER" id="PTHR30087">
    <property type="entry name" value="INNER MEMBRANE PROTEIN"/>
    <property type="match status" value="1"/>
</dbReference>
<dbReference type="AlphaFoldDB" id="D0WGD4"/>
<dbReference type="STRING" id="649764.HMPREF0762_00885"/>
<evidence type="ECO:0000313" key="2">
    <source>
        <dbReference type="Proteomes" id="UP000006001"/>
    </source>
</evidence>
<proteinExistence type="predicted"/>